<gene>
    <name evidence="9" type="ORF">SAMN04488498_110179</name>
</gene>
<evidence type="ECO:0000256" key="7">
    <source>
        <dbReference type="SAM" id="Phobius"/>
    </source>
</evidence>
<feature type="domain" description="ABC transmembrane type-1" evidence="8">
    <location>
        <begin position="355"/>
        <end position="546"/>
    </location>
</feature>
<keyword evidence="6 7" id="KW-0472">Membrane</keyword>
<comment type="subcellular location">
    <subcellularLocation>
        <location evidence="1">Cell membrane</location>
        <topology evidence="1">Multi-pass membrane protein</topology>
    </subcellularLocation>
</comment>
<organism evidence="9 10">
    <name type="scientific">Neomesorhizobium albiziae</name>
    <dbReference type="NCBI Taxonomy" id="335020"/>
    <lineage>
        <taxon>Bacteria</taxon>
        <taxon>Pseudomonadati</taxon>
        <taxon>Pseudomonadota</taxon>
        <taxon>Alphaproteobacteria</taxon>
        <taxon>Hyphomicrobiales</taxon>
        <taxon>Phyllobacteriaceae</taxon>
        <taxon>Neomesorhizobium</taxon>
    </lineage>
</organism>
<evidence type="ECO:0000313" key="10">
    <source>
        <dbReference type="Proteomes" id="UP000323300"/>
    </source>
</evidence>
<evidence type="ECO:0000256" key="3">
    <source>
        <dbReference type="ARBA" id="ARBA00022475"/>
    </source>
</evidence>
<evidence type="ECO:0000259" key="8">
    <source>
        <dbReference type="PROSITE" id="PS50928"/>
    </source>
</evidence>
<dbReference type="GO" id="GO:0005886">
    <property type="term" value="C:plasma membrane"/>
    <property type="evidence" value="ECO:0007669"/>
    <property type="project" value="UniProtKB-SubCell"/>
</dbReference>
<keyword evidence="4 7" id="KW-0812">Transmembrane</keyword>
<dbReference type="PROSITE" id="PS50928">
    <property type="entry name" value="ABC_TM1"/>
    <property type="match status" value="1"/>
</dbReference>
<evidence type="ECO:0000256" key="5">
    <source>
        <dbReference type="ARBA" id="ARBA00022989"/>
    </source>
</evidence>
<evidence type="ECO:0000256" key="6">
    <source>
        <dbReference type="ARBA" id="ARBA00023136"/>
    </source>
</evidence>
<feature type="transmembrane region" description="Helical" evidence="7">
    <location>
        <begin position="207"/>
        <end position="231"/>
    </location>
</feature>
<accession>A0A1I4BIN3</accession>
<reference evidence="9 10" key="1">
    <citation type="submission" date="2016-10" db="EMBL/GenBank/DDBJ databases">
        <authorList>
            <person name="Varghese N."/>
            <person name="Submissions S."/>
        </authorList>
    </citation>
    <scope>NUCLEOTIDE SEQUENCE [LARGE SCALE GENOMIC DNA]</scope>
    <source>
        <strain evidence="9 10">DSM 21822</strain>
    </source>
</reference>
<feature type="transmembrane region" description="Helical" evidence="7">
    <location>
        <begin position="55"/>
        <end position="82"/>
    </location>
</feature>
<dbReference type="EMBL" id="FOSL01000010">
    <property type="protein sequence ID" value="SFK68752.1"/>
    <property type="molecule type" value="Genomic_DNA"/>
</dbReference>
<dbReference type="GO" id="GO:0055085">
    <property type="term" value="P:transmembrane transport"/>
    <property type="evidence" value="ECO:0007669"/>
    <property type="project" value="InterPro"/>
</dbReference>
<dbReference type="Proteomes" id="UP000323300">
    <property type="component" value="Unassembled WGS sequence"/>
</dbReference>
<sequence length="559" mass="59815">MLIRLGPPLTIALLAGPILLGLGGTLLPAFGYLPALGGEAVTFDPLRQLLAEPGIWMSSMVSLASGLVTTLVALAAVMLFVAGWSGTSMFARVQHLISPLLSVPHAAAAFGLAFLIAPSGMIARLVSPELTGWQRPPDILIVNDPMGFSMMAGLIVKEIPFLLLIALAAMPQADAARTRALTASLGYGRIAGFLFGVWPPVYQQIRLAVFAVIAFATSVVDVAAILGPTAPAPLAVRLTQWMQDPELSMRFLASSGALLQLVITAAALIIWIGLERVGALLRKFACEAGWRFGRDTWLRQTALAAMVFAAATVFAGLATLCFWSFAGLWPFPDVLPDTLSAKTWVKTAPRIGSPLATTFVVALLSTLLALLLSVLCLVREDETGRIGGRWVLGFIYLPLIVPQVAFLFGLQLLFVLTGTVASLPALVFVHLIFVLPYVFLSLSDPWRAYDRRYEAIAAGLGKRRWATLFRIRLPMLTRALLTAAAVGFAVSVGQYLPTVLIGAGRLDTITTEAVALASGGNRRVIGVYAFLQMLLPAIGFLVATLLPALIFRHRRALRA</sequence>
<proteinExistence type="predicted"/>
<feature type="transmembrane region" description="Helical" evidence="7">
    <location>
        <begin position="146"/>
        <end position="169"/>
    </location>
</feature>
<dbReference type="SUPFAM" id="SSF161098">
    <property type="entry name" value="MetI-like"/>
    <property type="match status" value="2"/>
</dbReference>
<feature type="transmembrane region" description="Helical" evidence="7">
    <location>
        <begin position="525"/>
        <end position="551"/>
    </location>
</feature>
<dbReference type="AlphaFoldDB" id="A0A1I4BIN3"/>
<feature type="transmembrane region" description="Helical" evidence="7">
    <location>
        <begin position="251"/>
        <end position="274"/>
    </location>
</feature>
<feature type="transmembrane region" description="Helical" evidence="7">
    <location>
        <begin position="351"/>
        <end position="378"/>
    </location>
</feature>
<keyword evidence="3" id="KW-1003">Cell membrane</keyword>
<feature type="transmembrane region" description="Helical" evidence="7">
    <location>
        <begin position="420"/>
        <end position="442"/>
    </location>
</feature>
<evidence type="ECO:0000256" key="4">
    <source>
        <dbReference type="ARBA" id="ARBA00022692"/>
    </source>
</evidence>
<feature type="transmembrane region" description="Helical" evidence="7">
    <location>
        <begin position="479"/>
        <end position="496"/>
    </location>
</feature>
<dbReference type="PANTHER" id="PTHR30183:SF6">
    <property type="entry name" value="INNER MEMBRANE ABC TRANSPORTER PERMEASE PROTEIN YNJC"/>
    <property type="match status" value="1"/>
</dbReference>
<feature type="transmembrane region" description="Helical" evidence="7">
    <location>
        <begin position="301"/>
        <end position="331"/>
    </location>
</feature>
<keyword evidence="5 7" id="KW-1133">Transmembrane helix</keyword>
<feature type="transmembrane region" description="Helical" evidence="7">
    <location>
        <begin position="12"/>
        <end position="35"/>
    </location>
</feature>
<dbReference type="PANTHER" id="PTHR30183">
    <property type="entry name" value="MOLYBDENUM TRANSPORT SYSTEM PERMEASE PROTEIN MODB"/>
    <property type="match status" value="1"/>
</dbReference>
<dbReference type="InterPro" id="IPR035906">
    <property type="entry name" value="MetI-like_sf"/>
</dbReference>
<dbReference type="RefSeq" id="WP_149761421.1">
    <property type="nucleotide sequence ID" value="NZ_BSPE01000007.1"/>
</dbReference>
<keyword evidence="10" id="KW-1185">Reference proteome</keyword>
<feature type="transmembrane region" description="Helical" evidence="7">
    <location>
        <begin position="390"/>
        <end position="414"/>
    </location>
</feature>
<evidence type="ECO:0000256" key="1">
    <source>
        <dbReference type="ARBA" id="ARBA00004651"/>
    </source>
</evidence>
<keyword evidence="2" id="KW-0813">Transport</keyword>
<feature type="transmembrane region" description="Helical" evidence="7">
    <location>
        <begin position="103"/>
        <end position="126"/>
    </location>
</feature>
<evidence type="ECO:0000313" key="9">
    <source>
        <dbReference type="EMBL" id="SFK68752.1"/>
    </source>
</evidence>
<protein>
    <submittedName>
        <fullName evidence="9">Putative thiamine transport system permease protein</fullName>
    </submittedName>
</protein>
<dbReference type="Gene3D" id="1.10.3720.10">
    <property type="entry name" value="MetI-like"/>
    <property type="match status" value="2"/>
</dbReference>
<dbReference type="OrthoDB" id="7852521at2"/>
<name>A0A1I4BIN3_9HYPH</name>
<evidence type="ECO:0000256" key="2">
    <source>
        <dbReference type="ARBA" id="ARBA00022448"/>
    </source>
</evidence>
<dbReference type="CDD" id="cd06261">
    <property type="entry name" value="TM_PBP2"/>
    <property type="match status" value="1"/>
</dbReference>
<dbReference type="InterPro" id="IPR000515">
    <property type="entry name" value="MetI-like"/>
</dbReference>